<evidence type="ECO:0000256" key="6">
    <source>
        <dbReference type="RuleBase" id="RU362042"/>
    </source>
</evidence>
<dbReference type="AlphaFoldDB" id="A0A1G2ITS7"/>
<dbReference type="PANTHER" id="PTHR43390">
    <property type="entry name" value="SIGNAL PEPTIDASE I"/>
    <property type="match status" value="1"/>
</dbReference>
<accession>A0A1G2ITS7</accession>
<comment type="catalytic activity">
    <reaction evidence="1 6">
        <text>Cleavage of hydrophobic, N-terminal signal or leader sequences from secreted and periplasmic proteins.</text>
        <dbReference type="EC" id="3.4.21.89"/>
    </reaction>
</comment>
<feature type="active site" evidence="5">
    <location>
        <position position="40"/>
    </location>
</feature>
<evidence type="ECO:0000256" key="4">
    <source>
        <dbReference type="ARBA" id="ARBA00022801"/>
    </source>
</evidence>
<dbReference type="InterPro" id="IPR019758">
    <property type="entry name" value="Pept_S26A_signal_pept_1_CS"/>
</dbReference>
<dbReference type="NCBIfam" id="TIGR02227">
    <property type="entry name" value="sigpep_I_bact"/>
    <property type="match status" value="1"/>
</dbReference>
<dbReference type="GO" id="GO:0009003">
    <property type="term" value="F:signal peptidase activity"/>
    <property type="evidence" value="ECO:0007669"/>
    <property type="project" value="UniProtKB-EC"/>
</dbReference>
<keyword evidence="6" id="KW-0812">Transmembrane</keyword>
<dbReference type="GO" id="GO:0016020">
    <property type="term" value="C:membrane"/>
    <property type="evidence" value="ECO:0007669"/>
    <property type="project" value="UniProtKB-SubCell"/>
</dbReference>
<keyword evidence="4 6" id="KW-0378">Hydrolase</keyword>
<proteinExistence type="inferred from homology"/>
<dbReference type="EC" id="3.4.21.89" evidence="3 6"/>
<dbReference type="GO" id="GO:0004252">
    <property type="term" value="F:serine-type endopeptidase activity"/>
    <property type="evidence" value="ECO:0007669"/>
    <property type="project" value="InterPro"/>
</dbReference>
<evidence type="ECO:0000256" key="5">
    <source>
        <dbReference type="PIRSR" id="PIRSR600223-1"/>
    </source>
</evidence>
<feature type="transmembrane region" description="Helical" evidence="6">
    <location>
        <begin position="12"/>
        <end position="31"/>
    </location>
</feature>
<dbReference type="PROSITE" id="PS00761">
    <property type="entry name" value="SPASE_I_3"/>
    <property type="match status" value="1"/>
</dbReference>
<name>A0A1G2ITS7_9BACT</name>
<dbReference type="InterPro" id="IPR019533">
    <property type="entry name" value="Peptidase_S26"/>
</dbReference>
<dbReference type="PROSITE" id="PS00760">
    <property type="entry name" value="SPASE_I_2"/>
    <property type="match status" value="1"/>
</dbReference>
<reference evidence="8 9" key="1">
    <citation type="journal article" date="2016" name="Nat. Commun.">
        <title>Thousands of microbial genomes shed light on interconnected biogeochemical processes in an aquifer system.</title>
        <authorList>
            <person name="Anantharaman K."/>
            <person name="Brown C.T."/>
            <person name="Hug L.A."/>
            <person name="Sharon I."/>
            <person name="Castelle C.J."/>
            <person name="Probst A.J."/>
            <person name="Thomas B.C."/>
            <person name="Singh A."/>
            <person name="Wilkins M.J."/>
            <person name="Karaoz U."/>
            <person name="Brodie E.L."/>
            <person name="Williams K.H."/>
            <person name="Hubbard S.S."/>
            <person name="Banfield J.F."/>
        </authorList>
    </citation>
    <scope>NUCLEOTIDE SEQUENCE [LARGE SCALE GENOMIC DNA]</scope>
</reference>
<dbReference type="PANTHER" id="PTHR43390:SF1">
    <property type="entry name" value="CHLOROPLAST PROCESSING PEPTIDASE"/>
    <property type="match status" value="1"/>
</dbReference>
<dbReference type="PRINTS" id="PR00727">
    <property type="entry name" value="LEADERPTASE"/>
</dbReference>
<evidence type="ECO:0000313" key="8">
    <source>
        <dbReference type="EMBL" id="OGZ78236.1"/>
    </source>
</evidence>
<dbReference type="EMBL" id="MHPJ01000025">
    <property type="protein sequence ID" value="OGZ78236.1"/>
    <property type="molecule type" value="Genomic_DNA"/>
</dbReference>
<dbReference type="Pfam" id="PF10502">
    <property type="entry name" value="Peptidase_S26"/>
    <property type="match status" value="1"/>
</dbReference>
<protein>
    <recommendedName>
        <fullName evidence="3 6">Signal peptidase I</fullName>
        <ecNumber evidence="3 6">3.4.21.89</ecNumber>
    </recommendedName>
</protein>
<sequence length="184" mass="20813">MTQKYIPFVWELIKIALIALVIVLPIRYFLFQPFIVSGDSMAPNFHSGDYLIIDEISYRFNGPERGDVVVFSASFIPGYSGQRFIKRVIGIPGETIDVTNGKVEIIKNGKTTILDEKYLPADLKTYGDKNITLKTGEYFVLGDNRLYSYDSRFWGVVSQKYIIGKAFLRIFPASALSGISRPSY</sequence>
<dbReference type="InterPro" id="IPR036286">
    <property type="entry name" value="LexA/Signal_pep-like_sf"/>
</dbReference>
<evidence type="ECO:0000313" key="9">
    <source>
        <dbReference type="Proteomes" id="UP000178650"/>
    </source>
</evidence>
<feature type="active site" evidence="5">
    <location>
        <position position="86"/>
    </location>
</feature>
<keyword evidence="6" id="KW-0472">Membrane</keyword>
<dbReference type="STRING" id="1802223.A2358_04145"/>
<keyword evidence="6" id="KW-0645">Protease</keyword>
<dbReference type="InterPro" id="IPR019757">
    <property type="entry name" value="Pept_S26A_signal_pept_1_Lys-AS"/>
</dbReference>
<comment type="caution">
    <text evidence="8">The sequence shown here is derived from an EMBL/GenBank/DDBJ whole genome shotgun (WGS) entry which is preliminary data.</text>
</comment>
<dbReference type="CDD" id="cd06530">
    <property type="entry name" value="S26_SPase_I"/>
    <property type="match status" value="1"/>
</dbReference>
<dbReference type="SUPFAM" id="SSF51306">
    <property type="entry name" value="LexA/Signal peptidase"/>
    <property type="match status" value="1"/>
</dbReference>
<dbReference type="Gene3D" id="2.10.109.10">
    <property type="entry name" value="Umud Fragment, subunit A"/>
    <property type="match status" value="1"/>
</dbReference>
<keyword evidence="6" id="KW-1133">Transmembrane helix</keyword>
<comment type="similarity">
    <text evidence="2 6">Belongs to the peptidase S26 family.</text>
</comment>
<comment type="subcellular location">
    <subcellularLocation>
        <location evidence="6">Membrane</location>
        <topology evidence="6">Single-pass type II membrane protein</topology>
    </subcellularLocation>
</comment>
<evidence type="ECO:0000256" key="2">
    <source>
        <dbReference type="ARBA" id="ARBA00009370"/>
    </source>
</evidence>
<dbReference type="GO" id="GO:0006465">
    <property type="term" value="P:signal peptide processing"/>
    <property type="evidence" value="ECO:0007669"/>
    <property type="project" value="InterPro"/>
</dbReference>
<feature type="domain" description="Peptidase S26" evidence="7">
    <location>
        <begin position="10"/>
        <end position="170"/>
    </location>
</feature>
<dbReference type="Proteomes" id="UP000178650">
    <property type="component" value="Unassembled WGS sequence"/>
</dbReference>
<evidence type="ECO:0000256" key="3">
    <source>
        <dbReference type="ARBA" id="ARBA00013208"/>
    </source>
</evidence>
<evidence type="ECO:0000259" key="7">
    <source>
        <dbReference type="Pfam" id="PF10502"/>
    </source>
</evidence>
<organism evidence="8 9">
    <name type="scientific">Candidatus Staskawiczbacteria bacterium RIFOXYB1_FULL_37_44</name>
    <dbReference type="NCBI Taxonomy" id="1802223"/>
    <lineage>
        <taxon>Bacteria</taxon>
        <taxon>Candidatus Staskawicziibacteriota</taxon>
    </lineage>
</organism>
<dbReference type="InterPro" id="IPR000223">
    <property type="entry name" value="Pept_S26A_signal_pept_1"/>
</dbReference>
<evidence type="ECO:0000256" key="1">
    <source>
        <dbReference type="ARBA" id="ARBA00000677"/>
    </source>
</evidence>
<gene>
    <name evidence="8" type="ORF">A2358_04145</name>
</gene>